<proteinExistence type="predicted"/>
<dbReference type="EMBL" id="BSEV01000028">
    <property type="protein sequence ID" value="GLK14035.1"/>
    <property type="molecule type" value="Genomic_DNA"/>
</dbReference>
<dbReference type="RefSeq" id="WP_271222292.1">
    <property type="nucleotide sequence ID" value="NZ_BAAAVD010000007.1"/>
</dbReference>
<feature type="region of interest" description="Disordered" evidence="1">
    <location>
        <begin position="66"/>
        <end position="85"/>
    </location>
</feature>
<keyword evidence="3" id="KW-1185">Reference proteome</keyword>
<comment type="caution">
    <text evidence="2">The sequence shown here is derived from an EMBL/GenBank/DDBJ whole genome shotgun (WGS) entry which is preliminary data.</text>
</comment>
<sequence>MPEFRRFSPAALAMSVEGVVAEKPRCSRTGPTGGGEVSGILANIGPTLFAKYSWHDRTIRCHRVQTRQRFGMQPTGEAGGEQGAE</sequence>
<name>A0A9W6MHC5_9ACTN</name>
<organism evidence="2 3">
    <name type="scientific">Streptosporangium carneum</name>
    <dbReference type="NCBI Taxonomy" id="47481"/>
    <lineage>
        <taxon>Bacteria</taxon>
        <taxon>Bacillati</taxon>
        <taxon>Actinomycetota</taxon>
        <taxon>Actinomycetes</taxon>
        <taxon>Streptosporangiales</taxon>
        <taxon>Streptosporangiaceae</taxon>
        <taxon>Streptosporangium</taxon>
    </lineage>
</organism>
<evidence type="ECO:0000313" key="2">
    <source>
        <dbReference type="EMBL" id="GLK14035.1"/>
    </source>
</evidence>
<accession>A0A9W6MHC5</accession>
<reference evidence="2" key="2">
    <citation type="submission" date="2023-01" db="EMBL/GenBank/DDBJ databases">
        <authorList>
            <person name="Sun Q."/>
            <person name="Evtushenko L."/>
        </authorList>
    </citation>
    <scope>NUCLEOTIDE SEQUENCE</scope>
    <source>
        <strain evidence="2">VKM Ac-2007</strain>
    </source>
</reference>
<dbReference type="Proteomes" id="UP001143474">
    <property type="component" value="Unassembled WGS sequence"/>
</dbReference>
<dbReference type="AlphaFoldDB" id="A0A9W6MHC5"/>
<protein>
    <submittedName>
        <fullName evidence="2">Uncharacterized protein</fullName>
    </submittedName>
</protein>
<gene>
    <name evidence="2" type="ORF">GCM10017600_74470</name>
</gene>
<evidence type="ECO:0000313" key="3">
    <source>
        <dbReference type="Proteomes" id="UP001143474"/>
    </source>
</evidence>
<evidence type="ECO:0000256" key="1">
    <source>
        <dbReference type="SAM" id="MobiDB-lite"/>
    </source>
</evidence>
<reference evidence="2" key="1">
    <citation type="journal article" date="2014" name="Int. J. Syst. Evol. Microbiol.">
        <title>Complete genome sequence of Corynebacterium casei LMG S-19264T (=DSM 44701T), isolated from a smear-ripened cheese.</title>
        <authorList>
            <consortium name="US DOE Joint Genome Institute (JGI-PGF)"/>
            <person name="Walter F."/>
            <person name="Albersmeier A."/>
            <person name="Kalinowski J."/>
            <person name="Ruckert C."/>
        </authorList>
    </citation>
    <scope>NUCLEOTIDE SEQUENCE</scope>
    <source>
        <strain evidence="2">VKM Ac-2007</strain>
    </source>
</reference>